<dbReference type="STRING" id="9544.ENSMMUP00000077848"/>
<dbReference type="Ensembl" id="ENSMMUT00000080505.1">
    <property type="protein sequence ID" value="ENSMMUP00000077848.1"/>
    <property type="gene ID" value="ENSMMUG00000031190.3"/>
</dbReference>
<evidence type="ECO:0000256" key="1">
    <source>
        <dbReference type="ARBA" id="ARBA00004245"/>
    </source>
</evidence>
<accession>A0A5F8ALL5</accession>
<dbReference type="GO" id="GO:0036126">
    <property type="term" value="C:sperm flagellum"/>
    <property type="evidence" value="ECO:0007669"/>
    <property type="project" value="Ensembl"/>
</dbReference>
<dbReference type="GO" id="GO:0005829">
    <property type="term" value="C:cytosol"/>
    <property type="evidence" value="ECO:0007669"/>
    <property type="project" value="Ensembl"/>
</dbReference>
<keyword evidence="4" id="KW-0206">Cytoskeleton</keyword>
<keyword evidence="5" id="KW-0966">Cell projection</keyword>
<dbReference type="GO" id="GO:0002177">
    <property type="term" value="C:manchette"/>
    <property type="evidence" value="ECO:0007669"/>
    <property type="project" value="Ensembl"/>
</dbReference>
<dbReference type="AlphaFoldDB" id="A0A5F8ALL5"/>
<dbReference type="Bgee" id="ENSMMUG00000031190">
    <property type="expression patterns" value="Expressed in spermatocyte and 21 other cell types or tissues"/>
</dbReference>
<reference evidence="8" key="1">
    <citation type="journal article" date="2007" name="Science">
        <title>Evolutionary and biomedical insights from the rhesus macaque genome.</title>
        <authorList>
            <person name="Gibbs R.A."/>
            <person name="Rogers J."/>
            <person name="Katze M.G."/>
            <person name="Bumgarner R."/>
            <person name="Weinstock G.M."/>
            <person name="Mardis E.R."/>
            <person name="Remington K.A."/>
            <person name="Strausberg R.L."/>
            <person name="Venter J.C."/>
            <person name="Wilson R.K."/>
            <person name="Batzer M.A."/>
            <person name="Bustamante C.D."/>
            <person name="Eichler E.E."/>
            <person name="Hahn M.W."/>
            <person name="Hardison R.C."/>
            <person name="Makova K.D."/>
            <person name="Miller W."/>
            <person name="Milosavljevic A."/>
            <person name="Palermo R.E."/>
            <person name="Siepel A."/>
            <person name="Sikela J.M."/>
            <person name="Attaway T."/>
            <person name="Bell S."/>
            <person name="Bernard K.E."/>
            <person name="Buhay C.J."/>
            <person name="Chandrabose M.N."/>
            <person name="Dao M."/>
            <person name="Davis C."/>
            <person name="Delehaunty K.D."/>
            <person name="Ding Y."/>
            <person name="Dinh H.H."/>
            <person name="Dugan-Rocha S."/>
            <person name="Fulton L.A."/>
            <person name="Gabisi R.A."/>
            <person name="Garner T.T."/>
            <person name="Godfrey J."/>
            <person name="Hawes A.C."/>
            <person name="Hernandez J."/>
            <person name="Hines S."/>
            <person name="Holder M."/>
            <person name="Hume J."/>
            <person name="Jhangiani S.N."/>
            <person name="Joshi V."/>
            <person name="Khan Z.M."/>
            <person name="Kirkness E.F."/>
            <person name="Cree A."/>
            <person name="Fowler R.G."/>
            <person name="Lee S."/>
            <person name="Lewis L.R."/>
            <person name="Li Z."/>
            <person name="Liu Y.-S."/>
            <person name="Moore S.M."/>
            <person name="Muzny D."/>
            <person name="Nazareth L.V."/>
            <person name="Ngo D.N."/>
            <person name="Okwuonu G.O."/>
            <person name="Pai G."/>
            <person name="Parker D."/>
            <person name="Paul H.A."/>
            <person name="Pfannkoch C."/>
            <person name="Pohl C.S."/>
            <person name="Rogers Y.-H.C."/>
            <person name="Ruiz S.J."/>
            <person name="Sabo A."/>
            <person name="Santibanez J."/>
            <person name="Schneider B.W."/>
            <person name="Smith S.M."/>
            <person name="Sodergren E."/>
            <person name="Svatek A.F."/>
            <person name="Utterback T.R."/>
            <person name="Vattathil S."/>
            <person name="Warren W."/>
            <person name="White C.S."/>
            <person name="Chinwalla A.T."/>
            <person name="Feng Y."/>
            <person name="Halpern A.L."/>
            <person name="Hillier L.W."/>
            <person name="Huang X."/>
            <person name="Minx P."/>
            <person name="Nelson J.O."/>
            <person name="Pepin K.H."/>
            <person name="Qin X."/>
            <person name="Sutton G.G."/>
            <person name="Venter E."/>
            <person name="Walenz B.P."/>
            <person name="Wallis J.W."/>
            <person name="Worley K.C."/>
            <person name="Yang S.-P."/>
            <person name="Jones S.M."/>
            <person name="Marra M.A."/>
            <person name="Rocchi M."/>
            <person name="Schein J.E."/>
            <person name="Baertsch R."/>
            <person name="Clarke L."/>
            <person name="Csuros M."/>
            <person name="Glasscock J."/>
            <person name="Harris R.A."/>
            <person name="Havlak P."/>
            <person name="Jackson A.R."/>
            <person name="Jiang H."/>
            <person name="Liu Y."/>
            <person name="Messina D.N."/>
            <person name="Shen Y."/>
            <person name="Song H.X.-Z."/>
            <person name="Wylie T."/>
            <person name="Zhang L."/>
            <person name="Birney E."/>
            <person name="Han K."/>
            <person name="Konkel M.K."/>
            <person name="Lee J."/>
            <person name="Smit A.F.A."/>
            <person name="Ullmer B."/>
            <person name="Wang H."/>
            <person name="Xing J."/>
            <person name="Burhans R."/>
            <person name="Cheng Z."/>
            <person name="Karro J.E."/>
            <person name="Ma J."/>
            <person name="Raney B."/>
            <person name="She X."/>
            <person name="Cox M.J."/>
            <person name="Demuth J.P."/>
            <person name="Dumas L.J."/>
            <person name="Han S.-G."/>
            <person name="Hopkins J."/>
            <person name="Karimpour-Fard A."/>
            <person name="Kim Y.H."/>
            <person name="Pollack J.R."/>
            <person name="Vinar T."/>
            <person name="Addo-Quaye C."/>
            <person name="Degenhardt J."/>
            <person name="Denby A."/>
            <person name="Hubisz M.J."/>
            <person name="Indap A."/>
            <person name="Kosiol C."/>
            <person name="Lahn B.T."/>
            <person name="Lawson H.A."/>
            <person name="Marklein A."/>
            <person name="Nielsen R."/>
            <person name="Vallender E.J."/>
            <person name="Clark A.G."/>
            <person name="Ferguson B."/>
            <person name="Hernandez R.D."/>
            <person name="Hirani K."/>
            <person name="Kehrer-Sawatzki H."/>
            <person name="Kolb J."/>
            <person name="Patil S."/>
            <person name="Pu L.-L."/>
            <person name="Ren Y."/>
            <person name="Smith D.G."/>
            <person name="Wheeler D.A."/>
            <person name="Schenck I."/>
            <person name="Ball E.V."/>
            <person name="Chen R."/>
            <person name="Cooper D.N."/>
            <person name="Giardine B."/>
            <person name="Hsu F."/>
            <person name="Kent W.J."/>
            <person name="Lesk A."/>
            <person name="Nelson D.L."/>
            <person name="O'brien W.E."/>
            <person name="Pruefer K."/>
            <person name="Stenson P.D."/>
            <person name="Wallace J.C."/>
            <person name="Ke H."/>
            <person name="Liu X.-M."/>
            <person name="Wang P."/>
            <person name="Xiang A.P."/>
            <person name="Yang F."/>
            <person name="Barber G.P."/>
            <person name="Haussler D."/>
            <person name="Karolchik D."/>
            <person name="Kern A.D."/>
            <person name="Kuhn R.M."/>
            <person name="Smith K.E."/>
            <person name="Zwieg A.S."/>
        </authorList>
    </citation>
    <scope>NUCLEOTIDE SEQUENCE [LARGE SCALE GENOMIC DNA]</scope>
    <source>
        <strain evidence="8">17573</strain>
    </source>
</reference>
<dbReference type="VGNC" id="VGNC:73649">
    <property type="gene designation" value="IQCG"/>
</dbReference>
<keyword evidence="6" id="KW-0175">Coiled coil</keyword>
<dbReference type="GO" id="GO:0005516">
    <property type="term" value="F:calmodulin binding"/>
    <property type="evidence" value="ECO:0007669"/>
    <property type="project" value="Ensembl"/>
</dbReference>
<evidence type="ECO:0000313" key="8">
    <source>
        <dbReference type="Proteomes" id="UP000006718"/>
    </source>
</evidence>
<reference evidence="7" key="2">
    <citation type="submission" date="2019-01" db="EMBL/GenBank/DDBJ databases">
        <authorList>
            <person name="Graves T."/>
            <person name="Eichler E.E."/>
            <person name="Wilson R.K."/>
        </authorList>
    </citation>
    <scope>NUCLEOTIDE SEQUENCE [LARGE SCALE GENOMIC DNA]</scope>
    <source>
        <strain evidence="7">17573</strain>
    </source>
</reference>
<dbReference type="ExpressionAtlas" id="A0A5F8ALL5">
    <property type="expression patterns" value="baseline and differential"/>
</dbReference>
<evidence type="ECO:0000256" key="5">
    <source>
        <dbReference type="ARBA" id="ARBA00023273"/>
    </source>
</evidence>
<dbReference type="Proteomes" id="UP000006718">
    <property type="component" value="Chromosome 2"/>
</dbReference>
<dbReference type="InParanoid" id="A0A5F8ALL5"/>
<reference evidence="7" key="4">
    <citation type="submission" date="2025-09" db="UniProtKB">
        <authorList>
            <consortium name="Ensembl"/>
        </authorList>
    </citation>
    <scope>IDENTIFICATION</scope>
    <source>
        <strain evidence="7">17573</strain>
    </source>
</reference>
<evidence type="ECO:0000256" key="3">
    <source>
        <dbReference type="ARBA" id="ARBA00022490"/>
    </source>
</evidence>
<feature type="coiled-coil region" evidence="6">
    <location>
        <begin position="271"/>
        <end position="335"/>
    </location>
</feature>
<evidence type="ECO:0000313" key="7">
    <source>
        <dbReference type="Ensembl" id="ENSMMUP00000077848.1"/>
    </source>
</evidence>
<reference evidence="7" key="3">
    <citation type="submission" date="2025-08" db="UniProtKB">
        <authorList>
            <consortium name="Ensembl"/>
        </authorList>
    </citation>
    <scope>IDENTIFICATION</scope>
    <source>
        <strain evidence="7">17573</strain>
    </source>
</reference>
<gene>
    <name evidence="7 9" type="primary">IQCG</name>
</gene>
<dbReference type="GeneTree" id="ENSGT00730000111263"/>
<dbReference type="PANTHER" id="PTHR14871:SF1">
    <property type="entry name" value="DYNEIN REGULATORY COMPLEX PROTEIN 9"/>
    <property type="match status" value="1"/>
</dbReference>
<organism evidence="7 8">
    <name type="scientific">Macaca mulatta</name>
    <name type="common">Rhesus macaque</name>
    <dbReference type="NCBI Taxonomy" id="9544"/>
    <lineage>
        <taxon>Eukaryota</taxon>
        <taxon>Metazoa</taxon>
        <taxon>Chordata</taxon>
        <taxon>Craniata</taxon>
        <taxon>Vertebrata</taxon>
        <taxon>Euteleostomi</taxon>
        <taxon>Mammalia</taxon>
        <taxon>Eutheria</taxon>
        <taxon>Euarchontoglires</taxon>
        <taxon>Primates</taxon>
        <taxon>Haplorrhini</taxon>
        <taxon>Catarrhini</taxon>
        <taxon>Cercopithecidae</taxon>
        <taxon>Cercopithecinae</taxon>
        <taxon>Macaca</taxon>
    </lineage>
</organism>
<comment type="subcellular location">
    <subcellularLocation>
        <location evidence="2">Cell projection</location>
    </subcellularLocation>
    <subcellularLocation>
        <location evidence="1">Cytoplasm</location>
        <location evidence="1">Cytoskeleton</location>
    </subcellularLocation>
</comment>
<evidence type="ECO:0000313" key="9">
    <source>
        <dbReference type="VGNC" id="VGNC:73649"/>
    </source>
</evidence>
<keyword evidence="3" id="KW-0963">Cytoplasm</keyword>
<evidence type="ECO:0000256" key="2">
    <source>
        <dbReference type="ARBA" id="ARBA00004316"/>
    </source>
</evidence>
<name>A0A5F8ALL5_MACMU</name>
<evidence type="ECO:0000256" key="6">
    <source>
        <dbReference type="SAM" id="Coils"/>
    </source>
</evidence>
<evidence type="ECO:0000256" key="4">
    <source>
        <dbReference type="ARBA" id="ARBA00023212"/>
    </source>
</evidence>
<dbReference type="InterPro" id="IPR042618">
    <property type="entry name" value="IQCG"/>
</dbReference>
<protein>
    <submittedName>
        <fullName evidence="7">IQ motif containing G</fullName>
    </submittedName>
</protein>
<dbReference type="SMR" id="A0A5F8ALL5"/>
<dbReference type="FunCoup" id="A0A5F8ALL5">
    <property type="interactions" value="135"/>
</dbReference>
<dbReference type="GO" id="GO:0015629">
    <property type="term" value="C:actin cytoskeleton"/>
    <property type="evidence" value="ECO:0007669"/>
    <property type="project" value="Ensembl"/>
</dbReference>
<dbReference type="GO" id="GO:0007288">
    <property type="term" value="P:sperm axoneme assembly"/>
    <property type="evidence" value="ECO:0007669"/>
    <property type="project" value="Ensembl"/>
</dbReference>
<dbReference type="VEuPathDB" id="HostDB:ENSMMUG00000031190"/>
<proteinExistence type="predicted"/>
<keyword evidence="8" id="KW-1185">Reference proteome</keyword>
<sequence length="489" mass="57102">MGNWDKFQWLMTLRSKTTNSDTELEVMQRELNRDSLEDSNLPPKVWHSEMTVSVTGKPPSTVEEDGLPKETDVETIPEILETREPLSLPDVLRISAVLEDTTDQLSILNYIMPIQYEGRQSVCMKSREMNLEGKNLDKLPVASTVTKTPSPLITKERPSLPEIRQGGQFAVEFCKTQDLLFKKPARQTIMTTETLKKIQIDRQFFSDVIADTIEELQDSGTYNSLLQALSKERENKMHFYDVIAREEKGRKQIISLQKQLINVKKEWQFEVQSQNEYIANLKDQLQEMKAKSNLENRYMKTNTELQIAQTQRKCNKTEEVLLEEIEKLRMKTEEEARIHMDIEMFLRKQQQKLEERLEFWMEKYDKDTEMKQNELNALKATKASDLAHLQDLAKTIRECEQVIIEDRIEKEKSKNKIEQDLLELKSVIKVKNHNQYLAIAGLTLRNTKEFLIRYQTHLSIPRNCKSEKHGLLLLLEFADTVHGAGRRLT</sequence>
<dbReference type="PANTHER" id="PTHR14871">
    <property type="entry name" value="DYNEIN REGULATORY COMPLEX PROTEIN 9"/>
    <property type="match status" value="1"/>
</dbReference>
<dbReference type="GO" id="GO:0030544">
    <property type="term" value="F:Hsp70 protein binding"/>
    <property type="evidence" value="ECO:0007669"/>
    <property type="project" value="Ensembl"/>
</dbReference>